<evidence type="ECO:0000313" key="10">
    <source>
        <dbReference type="Proteomes" id="UP001595596"/>
    </source>
</evidence>
<dbReference type="NCBIfam" id="NF010309">
    <property type="entry name" value="PRK13746.1"/>
    <property type="match status" value="1"/>
</dbReference>
<dbReference type="Gene3D" id="3.30.460.10">
    <property type="entry name" value="Beta Polymerase, domain 2"/>
    <property type="match status" value="1"/>
</dbReference>
<dbReference type="InterPro" id="IPR002934">
    <property type="entry name" value="Polymerase_NTP_transf_dom"/>
</dbReference>
<evidence type="ECO:0000256" key="4">
    <source>
        <dbReference type="ARBA" id="ARBA00035252"/>
    </source>
</evidence>
<evidence type="ECO:0000259" key="8">
    <source>
        <dbReference type="Pfam" id="PF13427"/>
    </source>
</evidence>
<reference evidence="10" key="1">
    <citation type="journal article" date="2019" name="Int. J. Syst. Evol. Microbiol.">
        <title>The Global Catalogue of Microorganisms (GCM) 10K type strain sequencing project: providing services to taxonomists for standard genome sequencing and annotation.</title>
        <authorList>
            <consortium name="The Broad Institute Genomics Platform"/>
            <consortium name="The Broad Institute Genome Sequencing Center for Infectious Disease"/>
            <person name="Wu L."/>
            <person name="Ma J."/>
        </authorList>
    </citation>
    <scope>NUCLEOTIDE SEQUENCE [LARGE SCALE GENOMIC DNA]</scope>
    <source>
        <strain evidence="10">VKM B-3226</strain>
    </source>
</reference>
<dbReference type="GO" id="GO:0016779">
    <property type="term" value="F:nucleotidyltransferase activity"/>
    <property type="evidence" value="ECO:0007669"/>
    <property type="project" value="UniProtKB-KW"/>
</dbReference>
<dbReference type="Proteomes" id="UP001595596">
    <property type="component" value="Unassembled WGS sequence"/>
</dbReference>
<dbReference type="SUPFAM" id="SSF81301">
    <property type="entry name" value="Nucleotidyltransferase"/>
    <property type="match status" value="1"/>
</dbReference>
<dbReference type="RefSeq" id="WP_379032261.1">
    <property type="nucleotide sequence ID" value="NZ_JBHRXE010000046.1"/>
</dbReference>
<sequence length="258" mass="28010">MQTTPRQTKQIRSTLDILHRSLGDALIGAYLHGSLVSGGLRPQSDIDLLAVVESGLSESQRHDLLAGLLRLSGRHPAAPGGARCLEVIIFRRSDLAGGDYPARAEFVYGEWLRDAFEAGETPMPDRNPEYSLVIAQARRQAIPLFGPPGDELLAEIPPGQVRQAMRDALPDLLDGLHGDERNVLLTLARMWHTACTGRFVAKDVAAGWAIARLSGQRAATLDHARRAYLGEIADDWSSQDDAARRLAAHMGEQVAGSL</sequence>
<keyword evidence="10" id="KW-1185">Reference proteome</keyword>
<dbReference type="InterPro" id="IPR043519">
    <property type="entry name" value="NT_sf"/>
</dbReference>
<accession>A0ABV7S3M7</accession>
<dbReference type="InterPro" id="IPR025184">
    <property type="entry name" value="AadA_C"/>
</dbReference>
<keyword evidence="1" id="KW-0808">Transferase</keyword>
<evidence type="ECO:0000256" key="6">
    <source>
        <dbReference type="ARBA" id="ARBA00048566"/>
    </source>
</evidence>
<keyword evidence="9" id="KW-0548">Nucleotidyltransferase</keyword>
<dbReference type="InterPro" id="IPR024172">
    <property type="entry name" value="AadA/Aad9"/>
</dbReference>
<feature type="domain" description="Polymerase nucleotidyl transferase" evidence="7">
    <location>
        <begin position="23"/>
        <end position="62"/>
    </location>
</feature>
<evidence type="ECO:0000256" key="3">
    <source>
        <dbReference type="ARBA" id="ARBA00035126"/>
    </source>
</evidence>
<dbReference type="PIRSF" id="PIRSF000819">
    <property type="entry name" value="Streptomycin_3-adenylyltransf"/>
    <property type="match status" value="1"/>
</dbReference>
<gene>
    <name evidence="9" type="ORF">ACFOMP_15870</name>
</gene>
<dbReference type="CDD" id="cd05403">
    <property type="entry name" value="NT_KNTase_like"/>
    <property type="match status" value="1"/>
</dbReference>
<dbReference type="Pfam" id="PF13427">
    <property type="entry name" value="AadA_C"/>
    <property type="match status" value="1"/>
</dbReference>
<dbReference type="Pfam" id="PF01909">
    <property type="entry name" value="NTP_transf_2"/>
    <property type="match status" value="1"/>
</dbReference>
<comment type="caution">
    <text evidence="9">The sequence shown here is derived from an EMBL/GenBank/DDBJ whole genome shotgun (WGS) entry which is preliminary data.</text>
</comment>
<organism evidence="9 10">
    <name type="scientific">Paracoccus simplex</name>
    <dbReference type="NCBI Taxonomy" id="2086346"/>
    <lineage>
        <taxon>Bacteria</taxon>
        <taxon>Pseudomonadati</taxon>
        <taxon>Pseudomonadota</taxon>
        <taxon>Alphaproteobacteria</taxon>
        <taxon>Rhodobacterales</taxon>
        <taxon>Paracoccaceae</taxon>
        <taxon>Paracoccus</taxon>
    </lineage>
</organism>
<name>A0ABV7S3M7_9RHOB</name>
<keyword evidence="2" id="KW-0046">Antibiotic resistance</keyword>
<evidence type="ECO:0000313" key="9">
    <source>
        <dbReference type="EMBL" id="MFC3570937.1"/>
    </source>
</evidence>
<proteinExistence type="predicted"/>
<evidence type="ECO:0000256" key="5">
    <source>
        <dbReference type="ARBA" id="ARBA00047831"/>
    </source>
</evidence>
<dbReference type="EMBL" id="JBHRXE010000046">
    <property type="protein sequence ID" value="MFC3570937.1"/>
    <property type="molecule type" value="Genomic_DNA"/>
</dbReference>
<comment type="catalytic activity">
    <reaction evidence="5">
        <text>spectinomycin + ATP = 9-O-adenylylspectinomycin + diphosphate</text>
        <dbReference type="Rhea" id="RHEA:63228"/>
        <dbReference type="ChEBI" id="CHEBI:30616"/>
        <dbReference type="ChEBI" id="CHEBI:33019"/>
        <dbReference type="ChEBI" id="CHEBI:146260"/>
        <dbReference type="ChEBI" id="CHEBI:146261"/>
    </reaction>
</comment>
<protein>
    <recommendedName>
        <fullName evidence="4">Aminoglycoside (3'') (9) adenylyltransferase</fullName>
        <ecNumber evidence="3">2.7.7.47</ecNumber>
    </recommendedName>
</protein>
<comment type="catalytic activity">
    <reaction evidence="6">
        <text>streptomycin + ATP = 3''-O-adenylylstreptomycin + diphosphate</text>
        <dbReference type="Rhea" id="RHEA:20245"/>
        <dbReference type="ChEBI" id="CHEBI:30616"/>
        <dbReference type="ChEBI" id="CHEBI:33019"/>
        <dbReference type="ChEBI" id="CHEBI:58007"/>
        <dbReference type="ChEBI" id="CHEBI:58605"/>
        <dbReference type="EC" id="2.7.7.47"/>
    </reaction>
</comment>
<evidence type="ECO:0000259" key="7">
    <source>
        <dbReference type="Pfam" id="PF01909"/>
    </source>
</evidence>
<feature type="domain" description="Adenylyltransferase AadA C-terminal" evidence="8">
    <location>
        <begin position="151"/>
        <end position="251"/>
    </location>
</feature>
<dbReference type="EC" id="2.7.7.47" evidence="3"/>
<evidence type="ECO:0000256" key="1">
    <source>
        <dbReference type="ARBA" id="ARBA00022679"/>
    </source>
</evidence>
<evidence type="ECO:0000256" key="2">
    <source>
        <dbReference type="ARBA" id="ARBA00023251"/>
    </source>
</evidence>